<dbReference type="GO" id="GO:0006355">
    <property type="term" value="P:regulation of DNA-templated transcription"/>
    <property type="evidence" value="ECO:0007669"/>
    <property type="project" value="InterPro"/>
</dbReference>
<dbReference type="STRING" id="1286106.MPL1_06794"/>
<comment type="caution">
    <text evidence="17">The sequence shown here is derived from an EMBL/GenBank/DDBJ whole genome shotgun (WGS) entry which is preliminary data.</text>
</comment>
<organism evidence="17 18">
    <name type="scientific">Methylophaga lonarensis MPL</name>
    <dbReference type="NCBI Taxonomy" id="1286106"/>
    <lineage>
        <taxon>Bacteria</taxon>
        <taxon>Pseudomonadati</taxon>
        <taxon>Pseudomonadota</taxon>
        <taxon>Gammaproteobacteria</taxon>
        <taxon>Thiotrichales</taxon>
        <taxon>Piscirickettsiaceae</taxon>
        <taxon>Methylophaga</taxon>
    </lineage>
</organism>
<keyword evidence="6" id="KW-0592">Phosphate transport</keyword>
<dbReference type="PANTHER" id="PTHR48111">
    <property type="entry name" value="REGULATOR OF RPOS"/>
    <property type="match status" value="1"/>
</dbReference>
<accession>M7P0W6</accession>
<dbReference type="GO" id="GO:0005829">
    <property type="term" value="C:cytosol"/>
    <property type="evidence" value="ECO:0007669"/>
    <property type="project" value="TreeGrafter"/>
</dbReference>
<evidence type="ECO:0000256" key="5">
    <source>
        <dbReference type="ARBA" id="ARBA00022553"/>
    </source>
</evidence>
<dbReference type="RefSeq" id="WP_009726352.1">
    <property type="nucleotide sequence ID" value="NZ_APHR01000033.1"/>
</dbReference>
<feature type="domain" description="Response regulatory" evidence="15">
    <location>
        <begin position="4"/>
        <end position="120"/>
    </location>
</feature>
<dbReference type="Pfam" id="PF00486">
    <property type="entry name" value="Trans_reg_C"/>
    <property type="match status" value="1"/>
</dbReference>
<gene>
    <name evidence="17" type="ORF">MPL1_06794</name>
</gene>
<feature type="domain" description="OmpR/PhoB-type" evidence="16">
    <location>
        <begin position="131"/>
        <end position="229"/>
    </location>
</feature>
<dbReference type="SUPFAM" id="SSF52172">
    <property type="entry name" value="CheY-like"/>
    <property type="match status" value="1"/>
</dbReference>
<keyword evidence="11" id="KW-0804">Transcription</keyword>
<keyword evidence="5 13" id="KW-0597">Phosphoprotein</keyword>
<dbReference type="PATRIC" id="fig|1286106.3.peg.1364"/>
<dbReference type="OrthoDB" id="9802426at2"/>
<dbReference type="NCBIfam" id="TIGR02154">
    <property type="entry name" value="PhoB"/>
    <property type="match status" value="1"/>
</dbReference>
<dbReference type="InterPro" id="IPR001789">
    <property type="entry name" value="Sig_transdc_resp-reg_receiver"/>
</dbReference>
<dbReference type="InterPro" id="IPR011879">
    <property type="entry name" value="Sig_transdc_resp-reg_PhoB"/>
</dbReference>
<dbReference type="FunFam" id="1.10.10.10:FF:000011">
    <property type="entry name" value="Phosphate regulon transcriptional regulator PhoB"/>
    <property type="match status" value="1"/>
</dbReference>
<dbReference type="GO" id="GO:0000976">
    <property type="term" value="F:transcription cis-regulatory region binding"/>
    <property type="evidence" value="ECO:0007669"/>
    <property type="project" value="TreeGrafter"/>
</dbReference>
<dbReference type="Proteomes" id="UP000012019">
    <property type="component" value="Unassembled WGS sequence"/>
</dbReference>
<feature type="DNA-binding region" description="OmpR/PhoB-type" evidence="14">
    <location>
        <begin position="131"/>
        <end position="229"/>
    </location>
</feature>
<keyword evidence="18" id="KW-1185">Reference proteome</keyword>
<evidence type="ECO:0000256" key="13">
    <source>
        <dbReference type="PROSITE-ProRule" id="PRU00169"/>
    </source>
</evidence>
<dbReference type="Pfam" id="PF00072">
    <property type="entry name" value="Response_reg"/>
    <property type="match status" value="1"/>
</dbReference>
<keyword evidence="3" id="KW-0813">Transport</keyword>
<evidence type="ECO:0000256" key="2">
    <source>
        <dbReference type="ARBA" id="ARBA00013332"/>
    </source>
</evidence>
<evidence type="ECO:0000256" key="9">
    <source>
        <dbReference type="ARBA" id="ARBA00023125"/>
    </source>
</evidence>
<evidence type="ECO:0000256" key="8">
    <source>
        <dbReference type="ARBA" id="ARBA00023015"/>
    </source>
</evidence>
<protein>
    <recommendedName>
        <fullName evidence="2">Phosphate regulon transcriptional regulatory protein PhoB</fullName>
    </recommendedName>
</protein>
<dbReference type="InterPro" id="IPR001867">
    <property type="entry name" value="OmpR/PhoB-type_DNA-bd"/>
</dbReference>
<dbReference type="InterPro" id="IPR036388">
    <property type="entry name" value="WH-like_DNA-bd_sf"/>
</dbReference>
<evidence type="ECO:0000256" key="11">
    <source>
        <dbReference type="ARBA" id="ARBA00023163"/>
    </source>
</evidence>
<dbReference type="AlphaFoldDB" id="M7P0W6"/>
<evidence type="ECO:0000313" key="18">
    <source>
        <dbReference type="Proteomes" id="UP000012019"/>
    </source>
</evidence>
<evidence type="ECO:0000256" key="3">
    <source>
        <dbReference type="ARBA" id="ARBA00022448"/>
    </source>
</evidence>
<dbReference type="SMART" id="SM00862">
    <property type="entry name" value="Trans_reg_C"/>
    <property type="match status" value="1"/>
</dbReference>
<dbReference type="PROSITE" id="PS50110">
    <property type="entry name" value="RESPONSE_REGULATORY"/>
    <property type="match status" value="1"/>
</dbReference>
<dbReference type="InterPro" id="IPR016032">
    <property type="entry name" value="Sig_transdc_resp-reg_C-effctor"/>
</dbReference>
<feature type="modified residue" description="4-aspartylphosphate" evidence="13">
    <location>
        <position position="53"/>
    </location>
</feature>
<sequence>MTTTILAVEDDAAIRDMLNFTLRQSGFICEAVSDGEKGLEWLKQQQPDLILLDWMLPGIDGIEFIRRLRANEFLASIPVIMLTAKGESEDMVKGLSVGADDYINKPFAPVELVARIRALLRRCQPLNSDDSQKLSCGELVLDTKSHRVNVGEQRIDLGPTEFRLLHFFMKNPERAYNRSQLLDFVWGDTVYIEERTVDVHIRRLRKALEPYGHDHLVQTVRGVGYRFSAE</sequence>
<dbReference type="SUPFAM" id="SSF46894">
    <property type="entry name" value="C-terminal effector domain of the bipartite response regulators"/>
    <property type="match status" value="1"/>
</dbReference>
<evidence type="ECO:0000256" key="14">
    <source>
        <dbReference type="PROSITE-ProRule" id="PRU01091"/>
    </source>
</evidence>
<dbReference type="GO" id="GO:0032993">
    <property type="term" value="C:protein-DNA complex"/>
    <property type="evidence" value="ECO:0007669"/>
    <property type="project" value="TreeGrafter"/>
</dbReference>
<dbReference type="Gene3D" id="3.40.50.2300">
    <property type="match status" value="1"/>
</dbReference>
<dbReference type="CDD" id="cd17618">
    <property type="entry name" value="REC_OmpR_PhoB"/>
    <property type="match status" value="1"/>
</dbReference>
<keyword evidence="10" id="KW-0010">Activator</keyword>
<evidence type="ECO:0000256" key="10">
    <source>
        <dbReference type="ARBA" id="ARBA00023159"/>
    </source>
</evidence>
<keyword evidence="8" id="KW-0805">Transcription regulation</keyword>
<evidence type="ECO:0000313" key="17">
    <source>
        <dbReference type="EMBL" id="EMR13117.1"/>
    </source>
</evidence>
<evidence type="ECO:0000256" key="7">
    <source>
        <dbReference type="ARBA" id="ARBA00023012"/>
    </source>
</evidence>
<dbReference type="InterPro" id="IPR011006">
    <property type="entry name" value="CheY-like_superfamily"/>
</dbReference>
<keyword evidence="9 14" id="KW-0238">DNA-binding</keyword>
<evidence type="ECO:0000259" key="15">
    <source>
        <dbReference type="PROSITE" id="PS50110"/>
    </source>
</evidence>
<dbReference type="Gene3D" id="1.10.10.10">
    <property type="entry name" value="Winged helix-like DNA-binding domain superfamily/Winged helix DNA-binding domain"/>
    <property type="match status" value="1"/>
</dbReference>
<name>M7P0W6_9GAMM</name>
<evidence type="ECO:0000256" key="1">
    <source>
        <dbReference type="ARBA" id="ARBA00004496"/>
    </source>
</evidence>
<evidence type="ECO:0000259" key="16">
    <source>
        <dbReference type="PROSITE" id="PS51755"/>
    </source>
</evidence>
<reference evidence="17 18" key="1">
    <citation type="journal article" date="2013" name="Genome Announc.">
        <title>Draft Genome Sequence of Methylophaga lonarensis MPLT, a Haloalkaliphilic (Non-Methane-Utilizing) Methylotroph.</title>
        <authorList>
            <person name="Shetty S.A."/>
            <person name="Marathe N.P."/>
            <person name="Munot H."/>
            <person name="Antony C.P."/>
            <person name="Dhotre D.P."/>
            <person name="Murrell J.C."/>
            <person name="Shouche Y.S."/>
        </authorList>
    </citation>
    <scope>NUCLEOTIDE SEQUENCE [LARGE SCALE GENOMIC DNA]</scope>
    <source>
        <strain evidence="17 18">MPL</strain>
    </source>
</reference>
<dbReference type="FunFam" id="3.40.50.2300:FF:000001">
    <property type="entry name" value="DNA-binding response regulator PhoB"/>
    <property type="match status" value="1"/>
</dbReference>
<dbReference type="InterPro" id="IPR039420">
    <property type="entry name" value="WalR-like"/>
</dbReference>
<dbReference type="Gene3D" id="6.10.250.690">
    <property type="match status" value="1"/>
</dbReference>
<comment type="function">
    <text evidence="12">This protein is a positive regulator for the phosphate regulon. Transcription of this operon is positively regulated by PhoB and PhoR when phosphate is limited.</text>
</comment>
<dbReference type="PROSITE" id="PS51755">
    <property type="entry name" value="OMPR_PHOB"/>
    <property type="match status" value="1"/>
</dbReference>
<proteinExistence type="predicted"/>
<evidence type="ECO:0000256" key="6">
    <source>
        <dbReference type="ARBA" id="ARBA00022592"/>
    </source>
</evidence>
<comment type="subcellular location">
    <subcellularLocation>
        <location evidence="1">Cytoplasm</location>
    </subcellularLocation>
</comment>
<dbReference type="EMBL" id="APHR01000033">
    <property type="protein sequence ID" value="EMR13117.1"/>
    <property type="molecule type" value="Genomic_DNA"/>
</dbReference>
<dbReference type="PANTHER" id="PTHR48111:SF40">
    <property type="entry name" value="PHOSPHATE REGULON TRANSCRIPTIONAL REGULATORY PROTEIN PHOB"/>
    <property type="match status" value="1"/>
</dbReference>
<dbReference type="CDD" id="cd00383">
    <property type="entry name" value="trans_reg_C"/>
    <property type="match status" value="1"/>
</dbReference>
<evidence type="ECO:0000256" key="12">
    <source>
        <dbReference type="ARBA" id="ARBA00024735"/>
    </source>
</evidence>
<dbReference type="GO" id="GO:0000156">
    <property type="term" value="F:phosphorelay response regulator activity"/>
    <property type="evidence" value="ECO:0007669"/>
    <property type="project" value="InterPro"/>
</dbReference>
<evidence type="ECO:0000256" key="4">
    <source>
        <dbReference type="ARBA" id="ARBA00022490"/>
    </source>
</evidence>
<dbReference type="SMART" id="SM00448">
    <property type="entry name" value="REC"/>
    <property type="match status" value="1"/>
</dbReference>
<dbReference type="eggNOG" id="COG0745">
    <property type="taxonomic scope" value="Bacteria"/>
</dbReference>
<keyword evidence="4" id="KW-0963">Cytoplasm</keyword>
<dbReference type="GO" id="GO:0006817">
    <property type="term" value="P:phosphate ion transport"/>
    <property type="evidence" value="ECO:0007669"/>
    <property type="project" value="UniProtKB-KW"/>
</dbReference>
<keyword evidence="7" id="KW-0902">Two-component regulatory system</keyword>